<dbReference type="RefSeq" id="WP_183960765.1">
    <property type="nucleotide sequence ID" value="NZ_JACHHP010000003.1"/>
</dbReference>
<sequence>MHLRLLSRCMPAAAALLVSLAASADDAAFVVEPWPLAAGDAVAAQPDLSTAPDGALLLSWIERTPQAATSHRFRVVRFAAQHWSEPRDIAAGSDFFVNWADTPHTLALADGSVWAHWLRRNGDGPYDYGIALVRSDDGGATWSAPQRVEPAGAKLDYGFVALWEHAPGSLGIAWLDAREKATPDGADAHAGHAAHGAGGAMTLRAGSYSARIEPTRQWRLDASTCDCCPTAVAMTREGPVLAYRGRSADEIRDIRVVRFGRDGWSAPQTVHDDGWRVAGCPVNGPGIAASGATLAVAWYTEAGGAPSVRLARSDDAGRRFSAPRTVAEGGAIIGHVALAADADRLWLAWLASAEHGQTLWLAVFDAADLRERARLPVAQLRASGAASGLPRLATLDGGAALVWTDVVDGTPRLRGARLRETRTRDLP</sequence>
<comment type="caution">
    <text evidence="2">The sequence shown here is derived from an EMBL/GenBank/DDBJ whole genome shotgun (WGS) entry which is preliminary data.</text>
</comment>
<dbReference type="AlphaFoldDB" id="A0A7W8FZA3"/>
<feature type="chain" id="PRO_5030551036" description="Exo-alpha-sialidase" evidence="1">
    <location>
        <begin position="25"/>
        <end position="427"/>
    </location>
</feature>
<evidence type="ECO:0000256" key="1">
    <source>
        <dbReference type="SAM" id="SignalP"/>
    </source>
</evidence>
<organism evidence="2 3">
    <name type="scientific">Chiayiivirga flava</name>
    <dbReference type="NCBI Taxonomy" id="659595"/>
    <lineage>
        <taxon>Bacteria</taxon>
        <taxon>Pseudomonadati</taxon>
        <taxon>Pseudomonadota</taxon>
        <taxon>Gammaproteobacteria</taxon>
        <taxon>Lysobacterales</taxon>
        <taxon>Lysobacteraceae</taxon>
        <taxon>Chiayiivirga</taxon>
    </lineage>
</organism>
<accession>A0A7W8FZA3</accession>
<keyword evidence="1" id="KW-0732">Signal</keyword>
<dbReference type="EMBL" id="JACHHP010000003">
    <property type="protein sequence ID" value="MBB5208222.1"/>
    <property type="molecule type" value="Genomic_DNA"/>
</dbReference>
<reference evidence="2 3" key="1">
    <citation type="submission" date="2020-08" db="EMBL/GenBank/DDBJ databases">
        <title>Genomic Encyclopedia of Type Strains, Phase IV (KMG-IV): sequencing the most valuable type-strain genomes for metagenomic binning, comparative biology and taxonomic classification.</title>
        <authorList>
            <person name="Goeker M."/>
        </authorList>
    </citation>
    <scope>NUCLEOTIDE SEQUENCE [LARGE SCALE GENOMIC DNA]</scope>
    <source>
        <strain evidence="2 3">DSM 24163</strain>
    </source>
</reference>
<dbReference type="Proteomes" id="UP000521199">
    <property type="component" value="Unassembled WGS sequence"/>
</dbReference>
<feature type="signal peptide" evidence="1">
    <location>
        <begin position="1"/>
        <end position="24"/>
    </location>
</feature>
<dbReference type="CDD" id="cd15482">
    <property type="entry name" value="Sialidase_non-viral"/>
    <property type="match status" value="1"/>
</dbReference>
<dbReference type="SUPFAM" id="SSF50939">
    <property type="entry name" value="Sialidases"/>
    <property type="match status" value="1"/>
</dbReference>
<dbReference type="InterPro" id="IPR036278">
    <property type="entry name" value="Sialidase_sf"/>
</dbReference>
<evidence type="ECO:0000313" key="3">
    <source>
        <dbReference type="Proteomes" id="UP000521199"/>
    </source>
</evidence>
<proteinExistence type="predicted"/>
<name>A0A7W8FZA3_9GAMM</name>
<dbReference type="Gene3D" id="2.120.10.10">
    <property type="match status" value="2"/>
</dbReference>
<evidence type="ECO:0008006" key="4">
    <source>
        <dbReference type="Google" id="ProtNLM"/>
    </source>
</evidence>
<keyword evidence="3" id="KW-1185">Reference proteome</keyword>
<evidence type="ECO:0000313" key="2">
    <source>
        <dbReference type="EMBL" id="MBB5208222.1"/>
    </source>
</evidence>
<gene>
    <name evidence="2" type="ORF">HNQ52_001764</name>
</gene>
<protein>
    <recommendedName>
        <fullName evidence="4">Exo-alpha-sialidase</fullName>
    </recommendedName>
</protein>